<dbReference type="GO" id="GO:0005506">
    <property type="term" value="F:iron ion binding"/>
    <property type="evidence" value="ECO:0007669"/>
    <property type="project" value="UniProtKB-ARBA"/>
</dbReference>
<dbReference type="Pfam" id="PF05721">
    <property type="entry name" value="PhyH"/>
    <property type="match status" value="1"/>
</dbReference>
<evidence type="ECO:0000313" key="1">
    <source>
        <dbReference type="EMBL" id="SBT15956.1"/>
    </source>
</evidence>
<accession>A0A1C3JLD4</accession>
<dbReference type="EMBL" id="FLRB01000011">
    <property type="protein sequence ID" value="SBT21004.1"/>
    <property type="molecule type" value="Genomic_DNA"/>
</dbReference>
<keyword evidence="1" id="KW-0560">Oxidoreductase</keyword>
<dbReference type="EMBL" id="FLRA01000001">
    <property type="protein sequence ID" value="SBT15956.1"/>
    <property type="molecule type" value="Genomic_DNA"/>
</dbReference>
<dbReference type="GO" id="GO:0016706">
    <property type="term" value="F:2-oxoglutarate-dependent dioxygenase activity"/>
    <property type="evidence" value="ECO:0007669"/>
    <property type="project" value="UniProtKB-ARBA"/>
</dbReference>
<keyword evidence="1" id="KW-0223">Dioxygenase</keyword>
<gene>
    <name evidence="1" type="ORF">MGA5115_00030</name>
    <name evidence="2" type="ORF">MGA5116_01591</name>
</gene>
<dbReference type="Proteomes" id="UP000092840">
    <property type="component" value="Unassembled WGS sequence"/>
</dbReference>
<dbReference type="AlphaFoldDB" id="A0A1C3JLD4"/>
<keyword evidence="3" id="KW-1185">Reference proteome</keyword>
<reference evidence="2 3" key="2">
    <citation type="submission" date="2016-06" db="EMBL/GenBank/DDBJ databases">
        <authorList>
            <person name="Rodrigo-Torres L."/>
            <person name="Arahal D.R."/>
        </authorList>
    </citation>
    <scope>NUCLEOTIDE SEQUENCE [LARGE SCALE GENOMIC DNA]</scope>
    <source>
        <strain evidence="2 3">CECT 5116</strain>
    </source>
</reference>
<dbReference type="Gene3D" id="2.60.120.620">
    <property type="entry name" value="q2cbj1_9rhob like domain"/>
    <property type="match status" value="1"/>
</dbReference>
<proteinExistence type="predicted"/>
<evidence type="ECO:0000313" key="4">
    <source>
        <dbReference type="Proteomes" id="UP000092871"/>
    </source>
</evidence>
<sequence length="278" mass="31354">MTERQLTSAEIDQYQQDGVVCVRNAVDTKWIQQLTEFGQHQLDHPSQLCNDNDSDKDSQQGRMFTDRYLWRTNELIYRYAKESGCARLAAQAMQSKSSRFYFDHLLIKKANTSAPTPWHQDVPYWPFRGRQIASIWLALTPVTVKGSALEFVRGSHNDRVFYLPEAFGTSGANAGWTGKGEGVPCPDIEADRDSFDVIGFDLEPGDALIFSAWTLHGAQGNLSSDQDRFALSTRWLGDDAIWDPRPGTDPSVNADEVRVQPGEHPTDNAIFPEFYRMG</sequence>
<dbReference type="RefSeq" id="WP_067029980.1">
    <property type="nucleotide sequence ID" value="NZ_FLRA01000001.1"/>
</dbReference>
<organism evidence="1 4">
    <name type="scientific">Marinomonas gallaica</name>
    <dbReference type="NCBI Taxonomy" id="1806667"/>
    <lineage>
        <taxon>Bacteria</taxon>
        <taxon>Pseudomonadati</taxon>
        <taxon>Pseudomonadota</taxon>
        <taxon>Gammaproteobacteria</taxon>
        <taxon>Oceanospirillales</taxon>
        <taxon>Oceanospirillaceae</taxon>
        <taxon>Marinomonas</taxon>
    </lineage>
</organism>
<dbReference type="PANTHER" id="PTHR20883:SF49">
    <property type="entry name" value="PHYTANOYL-COA DIOXYGENASE"/>
    <property type="match status" value="1"/>
</dbReference>
<evidence type="ECO:0000313" key="3">
    <source>
        <dbReference type="Proteomes" id="UP000092840"/>
    </source>
</evidence>
<dbReference type="OrthoDB" id="9814777at2"/>
<protein>
    <submittedName>
        <fullName evidence="1">Phytanoyl-CoA dioxygenase (PhyH)</fullName>
    </submittedName>
</protein>
<dbReference type="SUPFAM" id="SSF51197">
    <property type="entry name" value="Clavaminate synthase-like"/>
    <property type="match status" value="1"/>
</dbReference>
<evidence type="ECO:0000313" key="2">
    <source>
        <dbReference type="EMBL" id="SBT21004.1"/>
    </source>
</evidence>
<reference evidence="1 4" key="1">
    <citation type="submission" date="2016-06" db="EMBL/GenBank/DDBJ databases">
        <authorList>
            <person name="Kjaerup R.B."/>
            <person name="Dalgaard T.S."/>
            <person name="Juul-Madsen H.R."/>
        </authorList>
    </citation>
    <scope>NUCLEOTIDE SEQUENCE [LARGE SCALE GENOMIC DNA]</scope>
    <source>
        <strain evidence="1 4">CECT 5115</strain>
    </source>
</reference>
<name>A0A1C3JLD4_9GAMM</name>
<dbReference type="InterPro" id="IPR008775">
    <property type="entry name" value="Phytyl_CoA_dOase-like"/>
</dbReference>
<dbReference type="Proteomes" id="UP000092871">
    <property type="component" value="Unassembled WGS sequence"/>
</dbReference>
<dbReference type="PANTHER" id="PTHR20883">
    <property type="entry name" value="PHYTANOYL-COA DIOXYGENASE DOMAIN CONTAINING 1"/>
    <property type="match status" value="1"/>
</dbReference>